<evidence type="ECO:0000256" key="1">
    <source>
        <dbReference type="ARBA" id="ARBA00001917"/>
    </source>
</evidence>
<keyword evidence="10" id="KW-1185">Reference proteome</keyword>
<dbReference type="GO" id="GO:0005782">
    <property type="term" value="C:peroxisomal matrix"/>
    <property type="evidence" value="ECO:0007669"/>
    <property type="project" value="TreeGrafter"/>
</dbReference>
<dbReference type="InterPro" id="IPR012133">
    <property type="entry name" value="Alpha-hydoxy_acid_DH_FMN"/>
</dbReference>
<dbReference type="Gene3D" id="3.20.20.70">
    <property type="entry name" value="Aldolase class I"/>
    <property type="match status" value="1"/>
</dbReference>
<keyword evidence="7" id="KW-1133">Transmembrane helix</keyword>
<dbReference type="Pfam" id="PF01070">
    <property type="entry name" value="FMN_dh"/>
    <property type="match status" value="1"/>
</dbReference>
<keyword evidence="7" id="KW-0472">Membrane</keyword>
<evidence type="ECO:0000256" key="7">
    <source>
        <dbReference type="SAM" id="Phobius"/>
    </source>
</evidence>
<comment type="similarity">
    <text evidence="4">Belongs to the FMN-dependent alpha-hydroxy acid dehydrogenase family.</text>
</comment>
<dbReference type="Proteomes" id="UP001487740">
    <property type="component" value="Unassembled WGS sequence"/>
</dbReference>
<comment type="catalytic activity">
    <reaction evidence="5">
        <text>a (2S)-2-hydroxycarboxylate + O2 = a 2-oxocarboxylate + H2O2</text>
        <dbReference type="Rhea" id="RHEA:16789"/>
        <dbReference type="ChEBI" id="CHEBI:15379"/>
        <dbReference type="ChEBI" id="CHEBI:16240"/>
        <dbReference type="ChEBI" id="CHEBI:35179"/>
        <dbReference type="ChEBI" id="CHEBI:58123"/>
        <dbReference type="EC" id="1.1.3.15"/>
    </reaction>
    <physiologicalReaction direction="left-to-right" evidence="5">
        <dbReference type="Rhea" id="RHEA:16790"/>
    </physiologicalReaction>
</comment>
<protein>
    <recommendedName>
        <fullName evidence="2">(S)-2-hydroxy-acid oxidase</fullName>
        <ecNumber evidence="2">1.1.3.15</ecNumber>
    </recommendedName>
</protein>
<evidence type="ECO:0000256" key="6">
    <source>
        <dbReference type="ARBA" id="ARBA00029327"/>
    </source>
</evidence>
<evidence type="ECO:0000256" key="5">
    <source>
        <dbReference type="ARBA" id="ARBA00029325"/>
    </source>
</evidence>
<keyword evidence="3" id="KW-0560">Oxidoreductase</keyword>
<dbReference type="SUPFAM" id="SSF51395">
    <property type="entry name" value="FMN-linked oxidoreductases"/>
    <property type="match status" value="1"/>
</dbReference>
<sequence>MCQSAVWPPPCWVTRLLYHLEWPQQPCSGWLILMGKWPQHEVSQHCQPCNLFSYYMFVSHVHSLIVLIYTHLFTLATYTYVFHRKQRASSLRMASNFSILHSSLHSCILGNTFPTAAGRIGAPFTLSTISTFSLEEVAMRAPNTLRLFQLYIYKDRELTASLVRRAEAAGFSALVLTVDAPYFGIRRADVRNQFTLPPHLRMANFQSDEAASNHLHTSDGGSGINEYVASLFDPTLTWEDVAWLKSITKLPLVLKGILTREDAILGVEAGAAAIWVSNHGARQVDGVAPTMEALPEVVEAVSDRCEVYVDSGFSQGANIFKALALGANMVFMGRPLLWGLACGGEDGAWSVLDTVRTELESTMALSGCPTVPDITRAMVVRRETRAHL</sequence>
<comment type="cofactor">
    <cofactor evidence="1">
        <name>FMN</name>
        <dbReference type="ChEBI" id="CHEBI:58210"/>
    </cofactor>
</comment>
<dbReference type="AlphaFoldDB" id="A0AAW0UM34"/>
<dbReference type="InterPro" id="IPR008259">
    <property type="entry name" value="FMN_hydac_DH_AS"/>
</dbReference>
<name>A0AAW0UM34_SCYPA</name>
<proteinExistence type="inferred from homology"/>
<dbReference type="EMBL" id="JARAKH010000009">
    <property type="protein sequence ID" value="KAK8400936.1"/>
    <property type="molecule type" value="Genomic_DNA"/>
</dbReference>
<reference evidence="9 10" key="1">
    <citation type="submission" date="2023-03" db="EMBL/GenBank/DDBJ databases">
        <title>High-quality genome of Scylla paramamosain provides insights in environmental adaptation.</title>
        <authorList>
            <person name="Zhang L."/>
        </authorList>
    </citation>
    <scope>NUCLEOTIDE SEQUENCE [LARGE SCALE GENOMIC DNA]</scope>
    <source>
        <strain evidence="9">LZ_2023a</strain>
        <tissue evidence="9">Muscle</tissue>
    </source>
</reference>
<evidence type="ECO:0000256" key="2">
    <source>
        <dbReference type="ARBA" id="ARBA00013087"/>
    </source>
</evidence>
<keyword evidence="7" id="KW-0812">Transmembrane</keyword>
<dbReference type="GO" id="GO:0010181">
    <property type="term" value="F:FMN binding"/>
    <property type="evidence" value="ECO:0007669"/>
    <property type="project" value="InterPro"/>
</dbReference>
<comment type="catalytic activity">
    <reaction evidence="6">
        <text>2-hydroxyoctanoate + O2 = 2-oxooctanoate + H2O2</text>
        <dbReference type="Rhea" id="RHEA:67940"/>
        <dbReference type="ChEBI" id="CHEBI:15379"/>
        <dbReference type="ChEBI" id="CHEBI:16240"/>
        <dbReference type="ChEBI" id="CHEBI:133514"/>
        <dbReference type="ChEBI" id="CHEBI:176689"/>
    </reaction>
    <physiologicalReaction direction="left-to-right" evidence="6">
        <dbReference type="Rhea" id="RHEA:67941"/>
    </physiologicalReaction>
</comment>
<organism evidence="9 10">
    <name type="scientific">Scylla paramamosain</name>
    <name type="common">Mud crab</name>
    <dbReference type="NCBI Taxonomy" id="85552"/>
    <lineage>
        <taxon>Eukaryota</taxon>
        <taxon>Metazoa</taxon>
        <taxon>Ecdysozoa</taxon>
        <taxon>Arthropoda</taxon>
        <taxon>Crustacea</taxon>
        <taxon>Multicrustacea</taxon>
        <taxon>Malacostraca</taxon>
        <taxon>Eumalacostraca</taxon>
        <taxon>Eucarida</taxon>
        <taxon>Decapoda</taxon>
        <taxon>Pleocyemata</taxon>
        <taxon>Brachyura</taxon>
        <taxon>Eubrachyura</taxon>
        <taxon>Portunoidea</taxon>
        <taxon>Portunidae</taxon>
        <taxon>Portuninae</taxon>
        <taxon>Scylla</taxon>
    </lineage>
</organism>
<dbReference type="CDD" id="cd02809">
    <property type="entry name" value="alpha_hydroxyacid_oxid_FMN"/>
    <property type="match status" value="1"/>
</dbReference>
<dbReference type="InterPro" id="IPR013785">
    <property type="entry name" value="Aldolase_TIM"/>
</dbReference>
<evidence type="ECO:0000313" key="9">
    <source>
        <dbReference type="EMBL" id="KAK8400936.1"/>
    </source>
</evidence>
<gene>
    <name evidence="9" type="ORF">O3P69_002601</name>
</gene>
<comment type="caution">
    <text evidence="9">The sequence shown here is derived from an EMBL/GenBank/DDBJ whole genome shotgun (WGS) entry which is preliminary data.</text>
</comment>
<evidence type="ECO:0000256" key="3">
    <source>
        <dbReference type="ARBA" id="ARBA00023002"/>
    </source>
</evidence>
<dbReference type="FunFam" id="3.20.20.70:FF:000056">
    <property type="entry name" value="hydroxyacid oxidase 2"/>
    <property type="match status" value="1"/>
</dbReference>
<dbReference type="EMBL" id="JARAKH010000009">
    <property type="protein sequence ID" value="KAK8400935.1"/>
    <property type="molecule type" value="Genomic_DNA"/>
</dbReference>
<dbReference type="GO" id="GO:0001561">
    <property type="term" value="P:fatty acid alpha-oxidation"/>
    <property type="evidence" value="ECO:0007669"/>
    <property type="project" value="TreeGrafter"/>
</dbReference>
<evidence type="ECO:0000313" key="10">
    <source>
        <dbReference type="Proteomes" id="UP001487740"/>
    </source>
</evidence>
<evidence type="ECO:0000259" key="8">
    <source>
        <dbReference type="PROSITE" id="PS51349"/>
    </source>
</evidence>
<feature type="domain" description="FMN hydroxy acid dehydrogenase" evidence="8">
    <location>
        <begin position="116"/>
        <end position="384"/>
    </location>
</feature>
<evidence type="ECO:0000256" key="4">
    <source>
        <dbReference type="ARBA" id="ARBA00024042"/>
    </source>
</evidence>
<dbReference type="PROSITE" id="PS00557">
    <property type="entry name" value="FMN_HYDROXY_ACID_DH_1"/>
    <property type="match status" value="1"/>
</dbReference>
<accession>A0AAW0UM34</accession>
<feature type="transmembrane region" description="Helical" evidence="7">
    <location>
        <begin position="61"/>
        <end position="82"/>
    </location>
</feature>
<dbReference type="GO" id="GO:0003973">
    <property type="term" value="F:(S)-2-hydroxy-acid oxidase activity"/>
    <property type="evidence" value="ECO:0007669"/>
    <property type="project" value="UniProtKB-EC"/>
</dbReference>
<dbReference type="PANTHER" id="PTHR10578">
    <property type="entry name" value="S -2-HYDROXY-ACID OXIDASE-RELATED"/>
    <property type="match status" value="1"/>
</dbReference>
<dbReference type="EC" id="1.1.3.15" evidence="2"/>
<dbReference type="PROSITE" id="PS51349">
    <property type="entry name" value="FMN_HYDROXY_ACID_DH_2"/>
    <property type="match status" value="1"/>
</dbReference>
<dbReference type="InterPro" id="IPR037396">
    <property type="entry name" value="FMN_HAD"/>
</dbReference>
<dbReference type="PANTHER" id="PTHR10578:SF149">
    <property type="entry name" value="2-HYDROXYACID OXIDASE 2"/>
    <property type="match status" value="1"/>
</dbReference>
<dbReference type="InterPro" id="IPR000262">
    <property type="entry name" value="FMN-dep_DH"/>
</dbReference>